<evidence type="ECO:0000256" key="7">
    <source>
        <dbReference type="ARBA" id="ARBA00022989"/>
    </source>
</evidence>
<dbReference type="eggNOG" id="COG1682">
    <property type="taxonomic scope" value="Bacteria"/>
</dbReference>
<dbReference type="STRING" id="862908.BMS_3142"/>
<dbReference type="PANTHER" id="PTHR30413">
    <property type="entry name" value="INNER MEMBRANE TRANSPORT PERMEASE"/>
    <property type="match status" value="1"/>
</dbReference>
<dbReference type="GO" id="GO:0140359">
    <property type="term" value="F:ABC-type transporter activity"/>
    <property type="evidence" value="ECO:0007669"/>
    <property type="project" value="InterPro"/>
</dbReference>
<dbReference type="PANTHER" id="PTHR30413:SF8">
    <property type="entry name" value="TRANSPORT PERMEASE PROTEIN"/>
    <property type="match status" value="1"/>
</dbReference>
<name>E1WZW3_HALMS</name>
<feature type="domain" description="ABC transmembrane type-2" evidence="10">
    <location>
        <begin position="31"/>
        <end position="250"/>
    </location>
</feature>
<comment type="similarity">
    <text evidence="2 9">Belongs to the ABC-2 integral membrane protein family.</text>
</comment>
<reference evidence="12" key="1">
    <citation type="journal article" date="2013" name="ISME J.">
        <title>A small predatory core genome in the divergent marine Bacteriovorax marinus SJ and the terrestrial Bdellovibrio bacteriovorus.</title>
        <authorList>
            <person name="Crossman L.C."/>
            <person name="Chen H."/>
            <person name="Cerdeno-Tarraga A.M."/>
            <person name="Brooks K."/>
            <person name="Quail M.A."/>
            <person name="Pineiro S.A."/>
            <person name="Hobley L."/>
            <person name="Sockett R.E."/>
            <person name="Bentley S.D."/>
            <person name="Parkhill J."/>
            <person name="Williams H.N."/>
            <person name="Stine O.C."/>
        </authorList>
    </citation>
    <scope>NUCLEOTIDE SEQUENCE [LARGE SCALE GENOMIC DNA]</scope>
    <source>
        <strain evidence="12">ATCC BAA-682 / DSM 15412 / SJ</strain>
    </source>
</reference>
<protein>
    <recommendedName>
        <fullName evidence="9">Transport permease protein</fullName>
    </recommendedName>
</protein>
<evidence type="ECO:0000256" key="1">
    <source>
        <dbReference type="ARBA" id="ARBA00004429"/>
    </source>
</evidence>
<dbReference type="PATRIC" id="fig|862908.3.peg.3004"/>
<dbReference type="GO" id="GO:0005886">
    <property type="term" value="C:plasma membrane"/>
    <property type="evidence" value="ECO:0007669"/>
    <property type="project" value="UniProtKB-SubCell"/>
</dbReference>
<keyword evidence="6 9" id="KW-0812">Transmembrane</keyword>
<keyword evidence="3 9" id="KW-0813">Transport</keyword>
<dbReference type="EMBL" id="FQ312005">
    <property type="protein sequence ID" value="CBW27899.1"/>
    <property type="molecule type" value="Genomic_DNA"/>
</dbReference>
<dbReference type="Pfam" id="PF01061">
    <property type="entry name" value="ABC2_membrane"/>
    <property type="match status" value="1"/>
</dbReference>
<dbReference type="OrthoDB" id="9786910at2"/>
<dbReference type="GO" id="GO:0015920">
    <property type="term" value="P:lipopolysaccharide transport"/>
    <property type="evidence" value="ECO:0007669"/>
    <property type="project" value="TreeGrafter"/>
</dbReference>
<evidence type="ECO:0000256" key="8">
    <source>
        <dbReference type="ARBA" id="ARBA00023136"/>
    </source>
</evidence>
<feature type="transmembrane region" description="Helical" evidence="9">
    <location>
        <begin position="62"/>
        <end position="82"/>
    </location>
</feature>
<feature type="transmembrane region" description="Helical" evidence="9">
    <location>
        <begin position="103"/>
        <end position="129"/>
    </location>
</feature>
<dbReference type="InterPro" id="IPR047817">
    <property type="entry name" value="ABC2_TM_bact-type"/>
</dbReference>
<feature type="transmembrane region" description="Helical" evidence="9">
    <location>
        <begin position="229"/>
        <end position="247"/>
    </location>
</feature>
<evidence type="ECO:0000256" key="4">
    <source>
        <dbReference type="ARBA" id="ARBA00022475"/>
    </source>
</evidence>
<evidence type="ECO:0000256" key="2">
    <source>
        <dbReference type="ARBA" id="ARBA00007783"/>
    </source>
</evidence>
<keyword evidence="5" id="KW-0997">Cell inner membrane</keyword>
<dbReference type="HOGENOM" id="CLU_060703_1_1_7"/>
<evidence type="ECO:0000313" key="12">
    <source>
        <dbReference type="Proteomes" id="UP000008963"/>
    </source>
</evidence>
<evidence type="ECO:0000259" key="10">
    <source>
        <dbReference type="PROSITE" id="PS51012"/>
    </source>
</evidence>
<dbReference type="InterPro" id="IPR013525">
    <property type="entry name" value="ABC2_TM"/>
</dbReference>
<organism evidence="11 12">
    <name type="scientific">Halobacteriovorax marinus (strain ATCC BAA-682 / DSM 15412 / SJ)</name>
    <name type="common">Bacteriovorax marinus</name>
    <dbReference type="NCBI Taxonomy" id="862908"/>
    <lineage>
        <taxon>Bacteria</taxon>
        <taxon>Pseudomonadati</taxon>
        <taxon>Bdellovibrionota</taxon>
        <taxon>Bacteriovoracia</taxon>
        <taxon>Bacteriovoracales</taxon>
        <taxon>Halobacteriovoraceae</taxon>
        <taxon>Halobacteriovorax</taxon>
    </lineage>
</organism>
<keyword evidence="7 9" id="KW-1133">Transmembrane helix</keyword>
<evidence type="ECO:0000313" key="11">
    <source>
        <dbReference type="EMBL" id="CBW27899.1"/>
    </source>
</evidence>
<comment type="subcellular location">
    <subcellularLocation>
        <location evidence="1">Cell inner membrane</location>
        <topology evidence="1">Multi-pass membrane protein</topology>
    </subcellularLocation>
    <subcellularLocation>
        <location evidence="9">Cell membrane</location>
        <topology evidence="9">Multi-pass membrane protein</topology>
    </subcellularLocation>
</comment>
<proteinExistence type="inferred from homology"/>
<gene>
    <name evidence="11" type="ordered locus">BMS_3142</name>
</gene>
<evidence type="ECO:0000256" key="6">
    <source>
        <dbReference type="ARBA" id="ARBA00022692"/>
    </source>
</evidence>
<dbReference type="RefSeq" id="WP_014245669.1">
    <property type="nucleotide sequence ID" value="NC_016620.1"/>
</dbReference>
<keyword evidence="8 9" id="KW-0472">Membrane</keyword>
<evidence type="ECO:0000256" key="5">
    <source>
        <dbReference type="ARBA" id="ARBA00022519"/>
    </source>
</evidence>
<dbReference type="PROSITE" id="PS51012">
    <property type="entry name" value="ABC_TM2"/>
    <property type="match status" value="1"/>
</dbReference>
<evidence type="ECO:0000256" key="3">
    <source>
        <dbReference type="ARBA" id="ARBA00022448"/>
    </source>
</evidence>
<dbReference type="Proteomes" id="UP000008963">
    <property type="component" value="Chromosome"/>
</dbReference>
<feature type="transmembrane region" description="Helical" evidence="9">
    <location>
        <begin position="171"/>
        <end position="190"/>
    </location>
</feature>
<keyword evidence="4 9" id="KW-1003">Cell membrane</keyword>
<evidence type="ECO:0000256" key="9">
    <source>
        <dbReference type="RuleBase" id="RU361157"/>
    </source>
</evidence>
<accession>E1WZW3</accession>
<keyword evidence="12" id="KW-1185">Reference proteome</keyword>
<sequence>MESKLSIKEYSRQVLALTSANMKARYRKTIAGFLWVILNPIIMYSVQSFVFKKILKLEVPDYSLFLLCGLLPWIFITMNIEMITPILEGSRELLKSFSLKPSVLVLSQVIDNFINFLVAFTVILLPFWFLSDLSLTGIFFIPIILLSLVIGVFSMCFILSVMQLFFRDIRFIVSFVTSVLFFLTPIFYPIEFIPTEYRIFVELNPIYSFIEPFRFAIYDFSMDILLQKILKSIFFSMLFSISAFMIWKRKRGEFYVKL</sequence>
<dbReference type="AlphaFoldDB" id="E1WZW3"/>
<feature type="transmembrane region" description="Helical" evidence="9">
    <location>
        <begin position="30"/>
        <end position="50"/>
    </location>
</feature>
<dbReference type="KEGG" id="bmx:BMS_3142"/>
<feature type="transmembrane region" description="Helical" evidence="9">
    <location>
        <begin position="135"/>
        <end position="159"/>
    </location>
</feature>